<dbReference type="Pfam" id="PF02922">
    <property type="entry name" value="CBM_48"/>
    <property type="match status" value="1"/>
</dbReference>
<dbReference type="InterPro" id="IPR006047">
    <property type="entry name" value="GH13_cat_dom"/>
</dbReference>
<dbReference type="InterPro" id="IPR017853">
    <property type="entry name" value="GH"/>
</dbReference>
<dbReference type="GO" id="GO:0004135">
    <property type="term" value="F:amylo-alpha-1,6-glucosidase activity"/>
    <property type="evidence" value="ECO:0007669"/>
    <property type="project" value="InterPro"/>
</dbReference>
<feature type="domain" description="Glycosyl hydrolase family 13 catalytic" evidence="5">
    <location>
        <begin position="180"/>
        <end position="568"/>
    </location>
</feature>
<dbReference type="EMBL" id="LT985188">
    <property type="protein sequence ID" value="SPD86152.1"/>
    <property type="molecule type" value="Genomic_DNA"/>
</dbReference>
<feature type="region of interest" description="Disordered" evidence="4">
    <location>
        <begin position="704"/>
        <end position="731"/>
    </location>
</feature>
<keyword evidence="3 6" id="KW-0326">Glycosidase</keyword>
<reference evidence="6 7" key="1">
    <citation type="submission" date="2018-02" db="EMBL/GenBank/DDBJ databases">
        <authorList>
            <person name="Cohen D.B."/>
            <person name="Kent A.D."/>
        </authorList>
    </citation>
    <scope>NUCLEOTIDE SEQUENCE [LARGE SCALE GENOMIC DNA]</scope>
    <source>
        <strain evidence="6">1</strain>
    </source>
</reference>
<dbReference type="InterPro" id="IPR013783">
    <property type="entry name" value="Ig-like_fold"/>
</dbReference>
<dbReference type="Gene3D" id="3.20.20.80">
    <property type="entry name" value="Glycosidases"/>
    <property type="match status" value="1"/>
</dbReference>
<dbReference type="InterPro" id="IPR011837">
    <property type="entry name" value="Glycogen_debranch_GlgX"/>
</dbReference>
<gene>
    <name evidence="6" type="primary">glgX</name>
    <name evidence="6" type="ORF">MPLG2_1116</name>
</gene>
<proteinExistence type="inferred from homology"/>
<sequence>MTEPVHSAPATTIPLGAHLRDGGTEFALWAPRAVRVELALVDDADNQTNVDLALNPDEGIWSAFVPGVGAGQRYGYRVHGDWKPEDGQRFNPAKLLLDPYARAITGYVDYRGPISDHTAESNFTRDTTDSFGAVPLSVVVAPSPPPTPLAVTVPLSEMVIYETHLKGYTQRHPEVPEGLRGTYAGFADDAVIKHLTDTGINAVEFLPLHHFVSEPFIVGRGLVNYWGYNTLGFFAPHAPYASAKAGTLGGQVAEFKHLVGKLHEAGIAVILDVVYNHTGEGGHEGPTLSFRGIDHGGYYRLTSDNRNDYDVTGCGNAVDTSHPRVLQMVLDSLRYWATDMGVDGFRFDLCTTLIRDTNHHVDQNHAFKQAIAADPVLADKVMISEPWDLGPYGYQVGRWGKGWSEWNDHFRGYVRDFWRGATNGVQELATRLSGSSDTFDHGGRPATSSINFVTAHDGFTLRDVVTYDLKHNEANSERNRDGTDDNRSWNHGYEGETDDAAVNAARQRTARNMMATLLLSAGVPMITAGDEMGRTQGGNNNAYCQDSPTSWVDWHTADEWAAQLDLTRELLTLRAEHPLLRNPQFRSHREVVDDDGDGLGRSEVAWFSEHGTEMTIDQWHEQGRRTLGQYVSDPNEAFLIFVHAGFEPIVLTLPGQPWASEWTIAAHTGLDKELPHRPMSAGSTVTVPARTVVVLHGDVLAHLPTVIPSPTTPDEPVDEPTTVDVDPDPVI</sequence>
<dbReference type="NCBIfam" id="TIGR02100">
    <property type="entry name" value="glgX_debranch"/>
    <property type="match status" value="1"/>
</dbReference>
<keyword evidence="2 6" id="KW-0378">Hydrolase</keyword>
<dbReference type="InterPro" id="IPR044505">
    <property type="entry name" value="GlgX_Isoamylase_N_E_set"/>
</dbReference>
<feature type="compositionally biased region" description="Low complexity" evidence="4">
    <location>
        <begin position="719"/>
        <end position="731"/>
    </location>
</feature>
<evidence type="ECO:0000256" key="4">
    <source>
        <dbReference type="SAM" id="MobiDB-lite"/>
    </source>
</evidence>
<organism evidence="6 7">
    <name type="scientific">Micropruina glycogenica</name>
    <dbReference type="NCBI Taxonomy" id="75385"/>
    <lineage>
        <taxon>Bacteria</taxon>
        <taxon>Bacillati</taxon>
        <taxon>Actinomycetota</taxon>
        <taxon>Actinomycetes</taxon>
        <taxon>Propionibacteriales</taxon>
        <taxon>Nocardioidaceae</taxon>
        <taxon>Micropruina</taxon>
    </lineage>
</organism>
<dbReference type="SUPFAM" id="SSF51011">
    <property type="entry name" value="Glycosyl hydrolase domain"/>
    <property type="match status" value="1"/>
</dbReference>
<dbReference type="OrthoDB" id="3236218at2"/>
<evidence type="ECO:0000313" key="6">
    <source>
        <dbReference type="EMBL" id="SPD86152.1"/>
    </source>
</evidence>
<dbReference type="Gene3D" id="2.60.40.1180">
    <property type="entry name" value="Golgi alpha-mannosidase II"/>
    <property type="match status" value="1"/>
</dbReference>
<dbReference type="EC" id="3.2.1.-" evidence="6"/>
<evidence type="ECO:0000259" key="5">
    <source>
        <dbReference type="SMART" id="SM00642"/>
    </source>
</evidence>
<dbReference type="InterPro" id="IPR013780">
    <property type="entry name" value="Glyco_hydro_b"/>
</dbReference>
<dbReference type="SUPFAM" id="SSF81296">
    <property type="entry name" value="E set domains"/>
    <property type="match status" value="1"/>
</dbReference>
<dbReference type="Gene3D" id="2.60.40.10">
    <property type="entry name" value="Immunoglobulins"/>
    <property type="match status" value="1"/>
</dbReference>
<dbReference type="SMART" id="SM00642">
    <property type="entry name" value="Aamy"/>
    <property type="match status" value="1"/>
</dbReference>
<dbReference type="RefSeq" id="WP_105185214.1">
    <property type="nucleotide sequence ID" value="NZ_BAAAGO010000036.1"/>
</dbReference>
<dbReference type="InterPro" id="IPR014756">
    <property type="entry name" value="Ig_E-set"/>
</dbReference>
<dbReference type="CDD" id="cd11326">
    <property type="entry name" value="AmyAc_Glg_debranch"/>
    <property type="match status" value="1"/>
</dbReference>
<accession>A0A2N9JDE6</accession>
<evidence type="ECO:0000256" key="2">
    <source>
        <dbReference type="ARBA" id="ARBA00022801"/>
    </source>
</evidence>
<dbReference type="CDD" id="cd02856">
    <property type="entry name" value="E_set_GDE_Isoamylase_N"/>
    <property type="match status" value="1"/>
</dbReference>
<dbReference type="InterPro" id="IPR004193">
    <property type="entry name" value="Glyco_hydro_13_N"/>
</dbReference>
<dbReference type="SUPFAM" id="SSF51445">
    <property type="entry name" value="(Trans)glycosidases"/>
    <property type="match status" value="1"/>
</dbReference>
<protein>
    <submittedName>
        <fullName evidence="6">Glycogen debranching enzyme</fullName>
        <ecNumber evidence="6">3.2.1.-</ecNumber>
    </submittedName>
</protein>
<name>A0A2N9JDE6_9ACTN</name>
<dbReference type="Proteomes" id="UP000238164">
    <property type="component" value="Chromosome 1"/>
</dbReference>
<evidence type="ECO:0000256" key="1">
    <source>
        <dbReference type="ARBA" id="ARBA00008061"/>
    </source>
</evidence>
<feature type="compositionally biased region" description="Basic and acidic residues" evidence="4">
    <location>
        <begin position="474"/>
        <end position="488"/>
    </location>
</feature>
<dbReference type="AlphaFoldDB" id="A0A2N9JDE6"/>
<dbReference type="GO" id="GO:0005980">
    <property type="term" value="P:glycogen catabolic process"/>
    <property type="evidence" value="ECO:0007669"/>
    <property type="project" value="InterPro"/>
</dbReference>
<keyword evidence="7" id="KW-1185">Reference proteome</keyword>
<evidence type="ECO:0000313" key="7">
    <source>
        <dbReference type="Proteomes" id="UP000238164"/>
    </source>
</evidence>
<evidence type="ECO:0000256" key="3">
    <source>
        <dbReference type="ARBA" id="ARBA00023295"/>
    </source>
</evidence>
<dbReference type="PANTHER" id="PTHR43002">
    <property type="entry name" value="GLYCOGEN DEBRANCHING ENZYME"/>
    <property type="match status" value="1"/>
</dbReference>
<comment type="similarity">
    <text evidence="1">Belongs to the glycosyl hydrolase 13 family.</text>
</comment>
<dbReference type="KEGG" id="mgg:MPLG2_1116"/>
<feature type="region of interest" description="Disordered" evidence="4">
    <location>
        <begin position="474"/>
        <end position="494"/>
    </location>
</feature>